<comment type="caution">
    <text evidence="3">The sequence shown here is derived from an EMBL/GenBank/DDBJ whole genome shotgun (WGS) entry which is preliminary data.</text>
</comment>
<dbReference type="GO" id="GO:0045454">
    <property type="term" value="P:cell redox homeostasis"/>
    <property type="evidence" value="ECO:0007669"/>
    <property type="project" value="TreeGrafter"/>
</dbReference>
<dbReference type="AlphaFoldDB" id="A0A6N7C332"/>
<dbReference type="Proteomes" id="UP000471465">
    <property type="component" value="Unassembled WGS sequence"/>
</dbReference>
<evidence type="ECO:0000256" key="1">
    <source>
        <dbReference type="SAM" id="SignalP"/>
    </source>
</evidence>
<dbReference type="EMBL" id="VZIZ01000006">
    <property type="protein sequence ID" value="KAF0569766.1"/>
    <property type="molecule type" value="Genomic_DNA"/>
</dbReference>
<dbReference type="InterPro" id="IPR028250">
    <property type="entry name" value="DsbDN"/>
</dbReference>
<protein>
    <submittedName>
        <fullName evidence="3">Cytochrome c-type biogenesis protein DsbD, protein-disulfide reductase</fullName>
        <ecNumber evidence="3">1.8.1.8</ecNumber>
    </submittedName>
</protein>
<feature type="signal peptide" evidence="1">
    <location>
        <begin position="1"/>
        <end position="39"/>
    </location>
</feature>
<dbReference type="RefSeq" id="WP_102094697.1">
    <property type="nucleotide sequence ID" value="NZ_VZIZ01000006.1"/>
</dbReference>
<accession>A0A6N7C332</accession>
<evidence type="ECO:0000259" key="2">
    <source>
        <dbReference type="Pfam" id="PF11412"/>
    </source>
</evidence>
<organism evidence="3 4">
    <name type="scientific">Psychrobacter nivimaris</name>
    <dbReference type="NCBI Taxonomy" id="281738"/>
    <lineage>
        <taxon>Bacteria</taxon>
        <taxon>Pseudomonadati</taxon>
        <taxon>Pseudomonadota</taxon>
        <taxon>Gammaproteobacteria</taxon>
        <taxon>Moraxellales</taxon>
        <taxon>Moraxellaceae</taxon>
        <taxon>Psychrobacter</taxon>
    </lineage>
</organism>
<dbReference type="InterPro" id="IPR036929">
    <property type="entry name" value="DsbDN_sf"/>
</dbReference>
<evidence type="ECO:0000313" key="3">
    <source>
        <dbReference type="EMBL" id="KAF0569766.1"/>
    </source>
</evidence>
<feature type="chain" id="PRO_5026948426" evidence="1">
    <location>
        <begin position="40"/>
        <end position="182"/>
    </location>
</feature>
<keyword evidence="1" id="KW-0732">Signal</keyword>
<dbReference type="SUPFAM" id="SSF74863">
    <property type="entry name" value="Thiol:disulfide interchange protein DsbD, N-terminal domain (DsbD-alpha)"/>
    <property type="match status" value="1"/>
</dbReference>
<dbReference type="Pfam" id="PF11412">
    <property type="entry name" value="DsbD_N"/>
    <property type="match status" value="1"/>
</dbReference>
<sequence length="182" mass="19536">MSIQQSNKYFSKNLYKLVLTVASTSLVTVLSMTSISVQAAGLNDLFKNSSSAKSKFLPVDEAFQVVSNTKATSKGTRLSISFEITPGHYVYKDKLTLSFPKGISATPFAFNQSPVSINDPTFGQVPVFTQRSVIATTTLTTSNGKGAKNAPVIIGWQGCATAGLCYPPEKVKTKIDIAATRR</sequence>
<name>A0A6N7C332_9GAMM</name>
<proteinExistence type="predicted"/>
<reference evidence="3 4" key="1">
    <citation type="submission" date="2019-09" db="EMBL/GenBank/DDBJ databases">
        <title>Draft genome sequence of Psychrobacter nivimaris LAMA 639, in search for biotechnological relevant genes.</title>
        <authorList>
            <person name="Lima A.O.S."/>
            <person name="Staloch B.E.K."/>
            <person name="Freitas R.C."/>
            <person name="Niero H."/>
            <person name="Silva M.A.C."/>
        </authorList>
    </citation>
    <scope>NUCLEOTIDE SEQUENCE [LARGE SCALE GENOMIC DNA]</scope>
    <source>
        <strain evidence="3 4">LAMA 639</strain>
    </source>
</reference>
<gene>
    <name evidence="3" type="ORF">FQV37_2391</name>
</gene>
<keyword evidence="4" id="KW-1185">Reference proteome</keyword>
<dbReference type="PANTHER" id="PTHR32234:SF0">
    <property type="entry name" value="THIOL:DISULFIDE INTERCHANGE PROTEIN DSBD"/>
    <property type="match status" value="1"/>
</dbReference>
<keyword evidence="3" id="KW-0560">Oxidoreductase</keyword>
<feature type="domain" description="Thiol:disulfide interchange protein DsbD N-terminal" evidence="2">
    <location>
        <begin position="54"/>
        <end position="174"/>
    </location>
</feature>
<evidence type="ECO:0000313" key="4">
    <source>
        <dbReference type="Proteomes" id="UP000471465"/>
    </source>
</evidence>
<dbReference type="GO" id="GO:0047134">
    <property type="term" value="F:protein-disulfide reductase [NAD(P)H] activity"/>
    <property type="evidence" value="ECO:0007669"/>
    <property type="project" value="UniProtKB-EC"/>
</dbReference>
<dbReference type="Gene3D" id="2.60.40.1250">
    <property type="entry name" value="Thiol:disulfide interchange protein DsbD, N-terminal domain"/>
    <property type="match status" value="1"/>
</dbReference>
<dbReference type="PANTHER" id="PTHR32234">
    <property type="entry name" value="THIOL:DISULFIDE INTERCHANGE PROTEIN DSBD"/>
    <property type="match status" value="1"/>
</dbReference>
<dbReference type="EC" id="1.8.1.8" evidence="3"/>